<gene>
    <name evidence="1" type="ORF">GA0061105_11654</name>
</gene>
<evidence type="ECO:0000313" key="1">
    <source>
        <dbReference type="EMBL" id="SCB61250.1"/>
    </source>
</evidence>
<protein>
    <submittedName>
        <fullName evidence="1">Uncharacterized protein</fullName>
    </submittedName>
</protein>
<sequence length="89" mass="9505">MIKKPSLWTHLIFTQPTGSIGGVPSLGDDPLKPVVAGDAQENLSVRLDLLGQSKGVFAACRHQPFQKMASRGEFGSSEVVAVGWKLSID</sequence>
<proteinExistence type="predicted"/>
<accession>A0A1C3Y9W1</accession>
<organism evidence="1 2">
    <name type="scientific">Rhizobium aethiopicum</name>
    <dbReference type="NCBI Taxonomy" id="1138170"/>
    <lineage>
        <taxon>Bacteria</taxon>
        <taxon>Pseudomonadati</taxon>
        <taxon>Pseudomonadota</taxon>
        <taxon>Alphaproteobacteria</taxon>
        <taxon>Hyphomicrobiales</taxon>
        <taxon>Rhizobiaceae</taxon>
        <taxon>Rhizobium/Agrobacterium group</taxon>
        <taxon>Rhizobium</taxon>
    </lineage>
</organism>
<evidence type="ECO:0000313" key="2">
    <source>
        <dbReference type="Proteomes" id="UP000198723"/>
    </source>
</evidence>
<reference evidence="1 2" key="1">
    <citation type="submission" date="2016-08" db="EMBL/GenBank/DDBJ databases">
        <authorList>
            <person name="Seilhamer J.J."/>
        </authorList>
    </citation>
    <scope>NUCLEOTIDE SEQUENCE [LARGE SCALE GENOMIC DNA]</scope>
    <source>
        <strain evidence="1 2">HBR26</strain>
    </source>
</reference>
<dbReference type="Proteomes" id="UP000198723">
    <property type="component" value="Unassembled WGS sequence"/>
</dbReference>
<dbReference type="AlphaFoldDB" id="A0A1C3Y9W1"/>
<dbReference type="EMBL" id="FMAJ01000016">
    <property type="protein sequence ID" value="SCB61250.1"/>
    <property type="molecule type" value="Genomic_DNA"/>
</dbReference>
<name>A0A1C3Y9W1_9HYPH</name>